<keyword evidence="7" id="KW-0326">Glycosidase</keyword>
<comment type="caution">
    <text evidence="9">The sequence shown here is derived from an EMBL/GenBank/DDBJ whole genome shotgun (WGS) entry which is preliminary data.</text>
</comment>
<evidence type="ECO:0000256" key="7">
    <source>
        <dbReference type="ARBA" id="ARBA00023295"/>
    </source>
</evidence>
<evidence type="ECO:0000256" key="5">
    <source>
        <dbReference type="ARBA" id="ARBA00022801"/>
    </source>
</evidence>
<comment type="catalytic activity">
    <reaction evidence="1">
        <text>Hydrolysis of terminal, non-reducing beta-D-glucosyl residues with release of beta-D-glucose.</text>
        <dbReference type="EC" id="3.2.1.21"/>
    </reaction>
</comment>
<dbReference type="RefSeq" id="XP_013256195.1">
    <property type="nucleotide sequence ID" value="XM_013400741.1"/>
</dbReference>
<evidence type="ECO:0000256" key="3">
    <source>
        <dbReference type="ARBA" id="ARBA00012744"/>
    </source>
</evidence>
<evidence type="ECO:0000313" key="10">
    <source>
        <dbReference type="Proteomes" id="UP000027920"/>
    </source>
</evidence>
<dbReference type="InterPro" id="IPR001764">
    <property type="entry name" value="Glyco_hydro_3_N"/>
</dbReference>
<dbReference type="VEuPathDB" id="FungiDB:A1O9_10580"/>
<keyword evidence="6" id="KW-0325">Glycoprotein</keyword>
<evidence type="ECO:0000313" key="9">
    <source>
        <dbReference type="EMBL" id="KEF53605.1"/>
    </source>
</evidence>
<proteinExistence type="inferred from homology"/>
<dbReference type="InterPro" id="IPR036962">
    <property type="entry name" value="Glyco_hydro_3_N_sf"/>
</dbReference>
<evidence type="ECO:0000256" key="6">
    <source>
        <dbReference type="ARBA" id="ARBA00023180"/>
    </source>
</evidence>
<dbReference type="InterPro" id="IPR017853">
    <property type="entry name" value="GH"/>
</dbReference>
<dbReference type="PANTHER" id="PTHR30620:SF16">
    <property type="entry name" value="LYSOSOMAL BETA GLUCOSIDASE"/>
    <property type="match status" value="1"/>
</dbReference>
<sequence length="196" mass="22247">MEKKKPVLPYQDDTRSIDDRVADLISRMKLDEKAGQLFHNVIVLLEGKLFSHFNLIGSIHDPKLAARIEQHSIRRPNLTFHKAPNQFVENVGTVFNPRCLSQWPEPLELVALRDPALVQRFADCARQEYLALGIRVTLYPRVDLATEYRWARVNATFGEDADLAGDYVEAYTRGFQGPSANIIDHTSVSTMTIQAL</sequence>
<dbReference type="EC" id="3.2.1.21" evidence="3"/>
<dbReference type="EMBL" id="AMGV01000013">
    <property type="protein sequence ID" value="KEF53605.1"/>
    <property type="molecule type" value="Genomic_DNA"/>
</dbReference>
<evidence type="ECO:0000256" key="1">
    <source>
        <dbReference type="ARBA" id="ARBA00000448"/>
    </source>
</evidence>
<protein>
    <recommendedName>
        <fullName evidence="3">beta-glucosidase</fullName>
        <ecNumber evidence="3">3.2.1.21</ecNumber>
    </recommendedName>
</protein>
<gene>
    <name evidence="9" type="ORF">A1O9_10580</name>
</gene>
<evidence type="ECO:0000256" key="4">
    <source>
        <dbReference type="ARBA" id="ARBA00022729"/>
    </source>
</evidence>
<dbReference type="Gene3D" id="3.20.20.300">
    <property type="entry name" value="Glycoside hydrolase, family 3, N-terminal domain"/>
    <property type="match status" value="1"/>
</dbReference>
<evidence type="ECO:0000256" key="2">
    <source>
        <dbReference type="ARBA" id="ARBA00005336"/>
    </source>
</evidence>
<reference evidence="9 10" key="1">
    <citation type="submission" date="2013-03" db="EMBL/GenBank/DDBJ databases">
        <title>The Genome Sequence of Exophiala aquamarina CBS 119918.</title>
        <authorList>
            <consortium name="The Broad Institute Genomics Platform"/>
            <person name="Cuomo C."/>
            <person name="de Hoog S."/>
            <person name="Gorbushina A."/>
            <person name="Walker B."/>
            <person name="Young S.K."/>
            <person name="Zeng Q."/>
            <person name="Gargeya S."/>
            <person name="Fitzgerald M."/>
            <person name="Haas B."/>
            <person name="Abouelleil A."/>
            <person name="Allen A.W."/>
            <person name="Alvarado L."/>
            <person name="Arachchi H.M."/>
            <person name="Berlin A.M."/>
            <person name="Chapman S.B."/>
            <person name="Gainer-Dewar J."/>
            <person name="Goldberg J."/>
            <person name="Griggs A."/>
            <person name="Gujja S."/>
            <person name="Hansen M."/>
            <person name="Howarth C."/>
            <person name="Imamovic A."/>
            <person name="Ireland A."/>
            <person name="Larimer J."/>
            <person name="McCowan C."/>
            <person name="Murphy C."/>
            <person name="Pearson M."/>
            <person name="Poon T.W."/>
            <person name="Priest M."/>
            <person name="Roberts A."/>
            <person name="Saif S."/>
            <person name="Shea T."/>
            <person name="Sisk P."/>
            <person name="Sykes S."/>
            <person name="Wortman J."/>
            <person name="Nusbaum C."/>
            <person name="Birren B."/>
        </authorList>
    </citation>
    <scope>NUCLEOTIDE SEQUENCE [LARGE SCALE GENOMIC DNA]</scope>
    <source>
        <strain evidence="9 10">CBS 119918</strain>
    </source>
</reference>
<dbReference type="GeneID" id="25285484"/>
<accession>A0A072PDE8</accession>
<dbReference type="GO" id="GO:0008422">
    <property type="term" value="F:beta-glucosidase activity"/>
    <property type="evidence" value="ECO:0007669"/>
    <property type="project" value="UniProtKB-EC"/>
</dbReference>
<dbReference type="OrthoDB" id="2123594at2759"/>
<dbReference type="Proteomes" id="UP000027920">
    <property type="component" value="Unassembled WGS sequence"/>
</dbReference>
<dbReference type="STRING" id="1182545.A0A072PDE8"/>
<feature type="domain" description="Glycoside hydrolase family 3 N-terminal" evidence="8">
    <location>
        <begin position="101"/>
        <end position="178"/>
    </location>
</feature>
<evidence type="ECO:0000259" key="8">
    <source>
        <dbReference type="Pfam" id="PF00933"/>
    </source>
</evidence>
<dbReference type="InterPro" id="IPR051915">
    <property type="entry name" value="Cellulose_Degrad_GH3"/>
</dbReference>
<dbReference type="Pfam" id="PF00933">
    <property type="entry name" value="Glyco_hydro_3"/>
    <property type="match status" value="1"/>
</dbReference>
<keyword evidence="10" id="KW-1185">Reference proteome</keyword>
<keyword evidence="4" id="KW-0732">Signal</keyword>
<dbReference type="PANTHER" id="PTHR30620">
    <property type="entry name" value="PERIPLASMIC BETA-GLUCOSIDASE-RELATED"/>
    <property type="match status" value="1"/>
</dbReference>
<comment type="similarity">
    <text evidence="2">Belongs to the glycosyl hydrolase 3 family.</text>
</comment>
<dbReference type="AlphaFoldDB" id="A0A072PDE8"/>
<dbReference type="SUPFAM" id="SSF51445">
    <property type="entry name" value="(Trans)glycosidases"/>
    <property type="match status" value="1"/>
</dbReference>
<organism evidence="9 10">
    <name type="scientific">Exophiala aquamarina CBS 119918</name>
    <dbReference type="NCBI Taxonomy" id="1182545"/>
    <lineage>
        <taxon>Eukaryota</taxon>
        <taxon>Fungi</taxon>
        <taxon>Dikarya</taxon>
        <taxon>Ascomycota</taxon>
        <taxon>Pezizomycotina</taxon>
        <taxon>Eurotiomycetes</taxon>
        <taxon>Chaetothyriomycetidae</taxon>
        <taxon>Chaetothyriales</taxon>
        <taxon>Herpotrichiellaceae</taxon>
        <taxon>Exophiala</taxon>
    </lineage>
</organism>
<name>A0A072PDE8_9EURO</name>
<dbReference type="GO" id="GO:0009251">
    <property type="term" value="P:glucan catabolic process"/>
    <property type="evidence" value="ECO:0007669"/>
    <property type="project" value="TreeGrafter"/>
</dbReference>
<dbReference type="HOGENOM" id="CLU_1390234_0_0_1"/>
<keyword evidence="5" id="KW-0378">Hydrolase</keyword>